<keyword evidence="2" id="KW-0472">Membrane</keyword>
<dbReference type="PANTHER" id="PTHR34147:SF3">
    <property type="entry name" value="ANAPHASE-PROMOTING COMPLEX SUBUNIT 4 WD40 DOMAIN-CONTAINING PROTEIN-RELATED"/>
    <property type="match status" value="1"/>
</dbReference>
<sequence length="302" mass="32137">MGSLWGSMGLYGVFVGSLWGFMGPYTSLWVPIGLYGVSVGSLWVPMGSLWVFMGFCGVPMGPYGSLWVSMGLYGFLWVPMGLYGSLCVPMGLYGSLWVSVGLYGSLWVSMGRYGSLWVPMGHSGAPRAASQPISAPHFPFPQSRTLLKLPSTNQTPFQPFGGEGGGTGSEGGTSASFNQSPAGQLLQFEENYGAALDGYARAAALAPDWPEPRMRRARLLDYLGRICAALGGAGKARGRRRRALSPSLLGALGDAVTPMAALWDGDNVGRALLGRVLGCVLPEERVPIRSHSWGSASPPRWH</sequence>
<feature type="transmembrane region" description="Helical" evidence="2">
    <location>
        <begin position="90"/>
        <end position="110"/>
    </location>
</feature>
<reference evidence="3" key="2">
    <citation type="submission" date="2025-09" db="UniProtKB">
        <authorList>
            <consortium name="Ensembl"/>
        </authorList>
    </citation>
    <scope>IDENTIFICATION</scope>
</reference>
<feature type="transmembrane region" description="Helical" evidence="2">
    <location>
        <begin position="7"/>
        <end position="26"/>
    </location>
</feature>
<organism evidence="3 4">
    <name type="scientific">Chrysolophus pictus</name>
    <name type="common">Golden pheasant</name>
    <name type="synonym">Phasianus pictus</name>
    <dbReference type="NCBI Taxonomy" id="9089"/>
    <lineage>
        <taxon>Eukaryota</taxon>
        <taxon>Metazoa</taxon>
        <taxon>Chordata</taxon>
        <taxon>Craniata</taxon>
        <taxon>Vertebrata</taxon>
        <taxon>Euteleostomi</taxon>
        <taxon>Archelosauria</taxon>
        <taxon>Archosauria</taxon>
        <taxon>Dinosauria</taxon>
        <taxon>Saurischia</taxon>
        <taxon>Theropoda</taxon>
        <taxon>Coelurosauria</taxon>
        <taxon>Aves</taxon>
        <taxon>Neognathae</taxon>
        <taxon>Galloanserae</taxon>
        <taxon>Galliformes</taxon>
        <taxon>Phasianidae</taxon>
        <taxon>Phasianinae</taxon>
        <taxon>Chrysolophus</taxon>
    </lineage>
</organism>
<evidence type="ECO:0000313" key="4">
    <source>
        <dbReference type="Proteomes" id="UP000694543"/>
    </source>
</evidence>
<dbReference type="AlphaFoldDB" id="A0A8C3LZU1"/>
<dbReference type="Proteomes" id="UP000694543">
    <property type="component" value="Unplaced"/>
</dbReference>
<keyword evidence="2" id="KW-1133">Transmembrane helix</keyword>
<dbReference type="PANTHER" id="PTHR34147">
    <property type="entry name" value="IG-LIKE DOMAIN-CONTAINING PROTEIN-RELATED"/>
    <property type="match status" value="1"/>
</dbReference>
<accession>A0A8C3LZU1</accession>
<keyword evidence="4" id="KW-1185">Reference proteome</keyword>
<feature type="transmembrane region" description="Helical" evidence="2">
    <location>
        <begin position="32"/>
        <end position="52"/>
    </location>
</feature>
<reference evidence="3" key="1">
    <citation type="submission" date="2025-08" db="UniProtKB">
        <authorList>
            <consortium name="Ensembl"/>
        </authorList>
    </citation>
    <scope>IDENTIFICATION</scope>
</reference>
<dbReference type="Gene3D" id="1.25.40.10">
    <property type="entry name" value="Tetratricopeptide repeat domain"/>
    <property type="match status" value="1"/>
</dbReference>
<evidence type="ECO:0000256" key="1">
    <source>
        <dbReference type="SAM" id="MobiDB-lite"/>
    </source>
</evidence>
<protein>
    <submittedName>
        <fullName evidence="3">Uncharacterized protein</fullName>
    </submittedName>
</protein>
<proteinExistence type="predicted"/>
<name>A0A8C3LZU1_CHRPC</name>
<dbReference type="Ensembl" id="ENSCPIT00010019029.1">
    <property type="protein sequence ID" value="ENSCPIP00010015971.1"/>
    <property type="gene ID" value="ENSCPIG00010012747.1"/>
</dbReference>
<feature type="region of interest" description="Disordered" evidence="1">
    <location>
        <begin position="157"/>
        <end position="176"/>
    </location>
</feature>
<evidence type="ECO:0000313" key="3">
    <source>
        <dbReference type="Ensembl" id="ENSCPIP00010015971.1"/>
    </source>
</evidence>
<dbReference type="InterPro" id="IPR011990">
    <property type="entry name" value="TPR-like_helical_dom_sf"/>
</dbReference>
<feature type="compositionally biased region" description="Gly residues" evidence="1">
    <location>
        <begin position="161"/>
        <end position="171"/>
    </location>
</feature>
<evidence type="ECO:0000256" key="2">
    <source>
        <dbReference type="SAM" id="Phobius"/>
    </source>
</evidence>
<dbReference type="SUPFAM" id="SSF48452">
    <property type="entry name" value="TPR-like"/>
    <property type="match status" value="1"/>
</dbReference>
<keyword evidence="2" id="KW-0812">Transmembrane</keyword>